<name>F6H999_VITVI</name>
<proteinExistence type="predicted"/>
<dbReference type="Proteomes" id="UP000009183">
    <property type="component" value="Chromosome 12"/>
</dbReference>
<keyword evidence="2" id="KW-1185">Reference proteome</keyword>
<sequence>MRRLIGQLKDAYAIQSFEHDIVA</sequence>
<dbReference type="HOGENOM" id="CLU_3423613_0_0_1"/>
<dbReference type="EMBL" id="FN595497">
    <property type="protein sequence ID" value="CCB48792.1"/>
    <property type="molecule type" value="Genomic_DNA"/>
</dbReference>
<evidence type="ECO:0000313" key="2">
    <source>
        <dbReference type="Proteomes" id="UP000009183"/>
    </source>
</evidence>
<dbReference type="AlphaFoldDB" id="F6H999"/>
<dbReference type="InParanoid" id="F6H999"/>
<accession>F6H999</accession>
<gene>
    <name evidence="1" type="ordered locus">VIT_12s0034g00020</name>
</gene>
<dbReference type="PaxDb" id="29760-VIT_12s0034g00020.t01"/>
<reference evidence="2" key="1">
    <citation type="journal article" date="2007" name="Nature">
        <title>The grapevine genome sequence suggests ancestral hexaploidization in major angiosperm phyla.</title>
        <authorList>
            <consortium name="The French-Italian Public Consortium for Grapevine Genome Characterization."/>
            <person name="Jaillon O."/>
            <person name="Aury J.-M."/>
            <person name="Noel B."/>
            <person name="Policriti A."/>
            <person name="Clepet C."/>
            <person name="Casagrande A."/>
            <person name="Choisne N."/>
            <person name="Aubourg S."/>
            <person name="Vitulo N."/>
            <person name="Jubin C."/>
            <person name="Vezzi A."/>
            <person name="Legeai F."/>
            <person name="Hugueney P."/>
            <person name="Dasilva C."/>
            <person name="Horner D."/>
            <person name="Mica E."/>
            <person name="Jublot D."/>
            <person name="Poulain J."/>
            <person name="Bruyere C."/>
            <person name="Billault A."/>
            <person name="Segurens B."/>
            <person name="Gouyvenoux M."/>
            <person name="Ugarte E."/>
            <person name="Cattonaro F."/>
            <person name="Anthouard V."/>
            <person name="Vico V."/>
            <person name="Del Fabbro C."/>
            <person name="Alaux M."/>
            <person name="Di Gaspero G."/>
            <person name="Dumas V."/>
            <person name="Felice N."/>
            <person name="Paillard S."/>
            <person name="Juman I."/>
            <person name="Moroldo M."/>
            <person name="Scalabrin S."/>
            <person name="Canaguier A."/>
            <person name="Le Clainche I."/>
            <person name="Malacrida G."/>
            <person name="Durand E."/>
            <person name="Pesole G."/>
            <person name="Laucou V."/>
            <person name="Chatelet P."/>
            <person name="Merdinoglu D."/>
            <person name="Delledonne M."/>
            <person name="Pezzotti M."/>
            <person name="Lecharny A."/>
            <person name="Scarpelli C."/>
            <person name="Artiguenave F."/>
            <person name="Pe M.E."/>
            <person name="Valle G."/>
            <person name="Morgante M."/>
            <person name="Caboche M."/>
            <person name="Adam-Blondon A.-F."/>
            <person name="Weissenbach J."/>
            <person name="Quetier F."/>
            <person name="Wincker P."/>
        </authorList>
    </citation>
    <scope>NUCLEOTIDE SEQUENCE [LARGE SCALE GENOMIC DNA]</scope>
    <source>
        <strain evidence="2">cv. Pinot noir / PN40024</strain>
    </source>
</reference>
<organism evidence="1 2">
    <name type="scientific">Vitis vinifera</name>
    <name type="common">Grape</name>
    <dbReference type="NCBI Taxonomy" id="29760"/>
    <lineage>
        <taxon>Eukaryota</taxon>
        <taxon>Viridiplantae</taxon>
        <taxon>Streptophyta</taxon>
        <taxon>Embryophyta</taxon>
        <taxon>Tracheophyta</taxon>
        <taxon>Spermatophyta</taxon>
        <taxon>Magnoliopsida</taxon>
        <taxon>eudicotyledons</taxon>
        <taxon>Gunneridae</taxon>
        <taxon>Pentapetalae</taxon>
        <taxon>rosids</taxon>
        <taxon>Vitales</taxon>
        <taxon>Vitaceae</taxon>
        <taxon>Viteae</taxon>
        <taxon>Vitis</taxon>
    </lineage>
</organism>
<evidence type="ECO:0000313" key="1">
    <source>
        <dbReference type="EMBL" id="CCB48792.1"/>
    </source>
</evidence>
<protein>
    <submittedName>
        <fullName evidence="1">Uncharacterized protein</fullName>
    </submittedName>
</protein>